<proteinExistence type="predicted"/>
<name>A0A2H6LJ48_9NOSO</name>
<organism evidence="1 2">
    <name type="scientific">Nostoc cycadae WK-1</name>
    <dbReference type="NCBI Taxonomy" id="1861711"/>
    <lineage>
        <taxon>Bacteria</taxon>
        <taxon>Bacillati</taxon>
        <taxon>Cyanobacteriota</taxon>
        <taxon>Cyanophyceae</taxon>
        <taxon>Nostocales</taxon>
        <taxon>Nostocaceae</taxon>
        <taxon>Nostoc</taxon>
    </lineage>
</organism>
<protein>
    <submittedName>
        <fullName evidence="1">Uncharacterized protein</fullName>
    </submittedName>
</protein>
<reference evidence="2" key="1">
    <citation type="journal article" date="2018" name="Genome Announc.">
        <title>Draft Genome Sequence of the Nitrogen-Fixing and Hormogonia-Inducing Cyanobacterium Nostoc cycadae Strain WK-1, Isolated from the Coralloid Roots of Cycas revoluta.</title>
        <authorList>
            <person name="Kanesaki Y."/>
            <person name="Hirose M."/>
            <person name="Hirose Y."/>
            <person name="Fujisawa T."/>
            <person name="Nakamura Y."/>
            <person name="Watanabe S."/>
            <person name="Matsunaga S."/>
            <person name="Uchida H."/>
            <person name="Murakami A."/>
        </authorList>
    </citation>
    <scope>NUCLEOTIDE SEQUENCE [LARGE SCALE GENOMIC DNA]</scope>
    <source>
        <strain evidence="2">WK-1</strain>
    </source>
</reference>
<sequence length="268" mass="30772">MNQTSIKHLPSIFEKAASDTWKRLKASSQLEISQNETTITDIILLDLKIAQCPFLHVLKTPQHLEHLQGTDWEWWIGANNVGWLRYAVQAKKIDLSSQRYDELGHTVNGKLQLEILQSYSYANKALARYCFYNYVKSIKTSKHWHCNLPVDVTQLGCSIATLSTVLKAINTRGYRNFDSIHSHVSTLPFRCLVACPMILSVYAGARRFPTGFEDYAEAQLFESLPLNIQQSLETGYFQEWDSNFYSNEVPYRPARILVAELPYWSNQG</sequence>
<dbReference type="Pfam" id="PF20320">
    <property type="entry name" value="DUF6615"/>
    <property type="match status" value="1"/>
</dbReference>
<dbReference type="InterPro" id="IPR046723">
    <property type="entry name" value="DUF6615"/>
</dbReference>
<accession>A0A2H6LJ48</accession>
<evidence type="ECO:0000313" key="1">
    <source>
        <dbReference type="EMBL" id="GBE93166.1"/>
    </source>
</evidence>
<comment type="caution">
    <text evidence="1">The sequence shown here is derived from an EMBL/GenBank/DDBJ whole genome shotgun (WGS) entry which is preliminary data.</text>
</comment>
<evidence type="ECO:0000313" key="2">
    <source>
        <dbReference type="Proteomes" id="UP000236527"/>
    </source>
</evidence>
<dbReference type="EMBL" id="BDGE01000048">
    <property type="protein sequence ID" value="GBE93166.1"/>
    <property type="molecule type" value="Genomic_DNA"/>
</dbReference>
<dbReference type="Proteomes" id="UP000236527">
    <property type="component" value="Unassembled WGS sequence"/>
</dbReference>
<dbReference type="AlphaFoldDB" id="A0A2H6LJ48"/>
<keyword evidence="2" id="KW-1185">Reference proteome</keyword>
<dbReference type="RefSeq" id="WP_103125285.1">
    <property type="nucleotide sequence ID" value="NZ_DF978429.1"/>
</dbReference>
<gene>
    <name evidence="1" type="ORF">NCWK1_2927</name>
</gene>